<evidence type="ECO:0000313" key="3">
    <source>
        <dbReference type="Proteomes" id="UP001595937"/>
    </source>
</evidence>
<dbReference type="PANTHER" id="PTHR21310">
    <property type="entry name" value="AMINOGLYCOSIDE PHOSPHOTRANSFERASE-RELATED-RELATED"/>
    <property type="match status" value="1"/>
</dbReference>
<dbReference type="GeneID" id="303297279"/>
<dbReference type="RefSeq" id="WP_343923862.1">
    <property type="nucleotide sequence ID" value="NZ_BAAAIR010000035.1"/>
</dbReference>
<dbReference type="Proteomes" id="UP001595937">
    <property type="component" value="Unassembled WGS sequence"/>
</dbReference>
<dbReference type="PANTHER" id="PTHR21310:SF15">
    <property type="entry name" value="AMINOGLYCOSIDE PHOSPHOTRANSFERASE DOMAIN-CONTAINING PROTEIN"/>
    <property type="match status" value="1"/>
</dbReference>
<evidence type="ECO:0000313" key="2">
    <source>
        <dbReference type="EMBL" id="MFC5298862.1"/>
    </source>
</evidence>
<keyword evidence="3" id="KW-1185">Reference proteome</keyword>
<accession>A0ABW0FHI1</accession>
<dbReference type="SUPFAM" id="SSF56112">
    <property type="entry name" value="Protein kinase-like (PK-like)"/>
    <property type="match status" value="1"/>
</dbReference>
<name>A0ABW0FHI1_9MICO</name>
<dbReference type="Gene3D" id="3.90.1200.10">
    <property type="match status" value="1"/>
</dbReference>
<gene>
    <name evidence="2" type="ORF">ACFPK8_15220</name>
</gene>
<dbReference type="InterPro" id="IPR051678">
    <property type="entry name" value="AGP_Transferase"/>
</dbReference>
<evidence type="ECO:0000259" key="1">
    <source>
        <dbReference type="Pfam" id="PF01636"/>
    </source>
</evidence>
<feature type="domain" description="Aminoglycoside phosphotransferase" evidence="1">
    <location>
        <begin position="51"/>
        <end position="257"/>
    </location>
</feature>
<reference evidence="3" key="1">
    <citation type="journal article" date="2019" name="Int. J. Syst. Evol. Microbiol.">
        <title>The Global Catalogue of Microorganisms (GCM) 10K type strain sequencing project: providing services to taxonomists for standard genome sequencing and annotation.</title>
        <authorList>
            <consortium name="The Broad Institute Genomics Platform"/>
            <consortium name="The Broad Institute Genome Sequencing Center for Infectious Disease"/>
            <person name="Wu L."/>
            <person name="Ma J."/>
        </authorList>
    </citation>
    <scope>NUCLEOTIDE SEQUENCE [LARGE SCALE GENOMIC DNA]</scope>
    <source>
        <strain evidence="3">CGMCC 1.16455</strain>
    </source>
</reference>
<dbReference type="InterPro" id="IPR011009">
    <property type="entry name" value="Kinase-like_dom_sf"/>
</dbReference>
<sequence length="346" mass="37736">MTRTPVGEAAEGEPTAVEPAVDPALLRTLEAAGLPARGPYLSTHGWVSRAWVGEDDVVRLSDGRFRDAYRHEAAVVGLLEGSEVPHAPHIAHGDGPDGPWSVSERLPGRTLHAAWPKADRSARRALIESLGSALRALHQVPVPENLRPPWLADALAGEPWPAYHPPVVSAAPAQVEAARRRPDHDARLLADVAAWIQDRMGLFADDRPVLVHGDLHGSNVMIDQGRVTGLIDFAEASAQAADAELDTLLRWCARAEEFPPTPGGHGLERSTLAEVPRWLHAAYPELFQREHLRERLAVYDLTMELAIYAHHPEPGPRGTAQGRLTRMLRGRSHLDGVMSQLDGLVE</sequence>
<comment type="caution">
    <text evidence="2">The sequence shown here is derived from an EMBL/GenBank/DDBJ whole genome shotgun (WGS) entry which is preliminary data.</text>
</comment>
<organism evidence="2 3">
    <name type="scientific">Brachybacterium tyrofermentans</name>
    <dbReference type="NCBI Taxonomy" id="47848"/>
    <lineage>
        <taxon>Bacteria</taxon>
        <taxon>Bacillati</taxon>
        <taxon>Actinomycetota</taxon>
        <taxon>Actinomycetes</taxon>
        <taxon>Micrococcales</taxon>
        <taxon>Dermabacteraceae</taxon>
        <taxon>Brachybacterium</taxon>
    </lineage>
</organism>
<proteinExistence type="predicted"/>
<protein>
    <submittedName>
        <fullName evidence="2">Phosphotransferase family protein</fullName>
    </submittedName>
</protein>
<dbReference type="InterPro" id="IPR002575">
    <property type="entry name" value="Aminoglycoside_PTrfase"/>
</dbReference>
<dbReference type="EMBL" id="JBHSLN010000083">
    <property type="protein sequence ID" value="MFC5298862.1"/>
    <property type="molecule type" value="Genomic_DNA"/>
</dbReference>
<dbReference type="Pfam" id="PF01636">
    <property type="entry name" value="APH"/>
    <property type="match status" value="1"/>
</dbReference>